<keyword evidence="2" id="KW-1185">Reference proteome</keyword>
<dbReference type="EMBL" id="KV748252">
    <property type="protein sequence ID" value="OCK87979.1"/>
    <property type="molecule type" value="Genomic_DNA"/>
</dbReference>
<protein>
    <submittedName>
        <fullName evidence="1">Uncharacterized protein</fullName>
    </submittedName>
</protein>
<gene>
    <name evidence="1" type="ORF">K441DRAFT_690862</name>
</gene>
<dbReference type="Proteomes" id="UP000250078">
    <property type="component" value="Unassembled WGS sequence"/>
</dbReference>
<reference evidence="1 2" key="1">
    <citation type="journal article" date="2016" name="Nat. Commun.">
        <title>Ectomycorrhizal ecology is imprinted in the genome of the dominant symbiotic fungus Cenococcum geophilum.</title>
        <authorList>
            <consortium name="DOE Joint Genome Institute"/>
            <person name="Peter M."/>
            <person name="Kohler A."/>
            <person name="Ohm R.A."/>
            <person name="Kuo A."/>
            <person name="Krutzmann J."/>
            <person name="Morin E."/>
            <person name="Arend M."/>
            <person name="Barry K.W."/>
            <person name="Binder M."/>
            <person name="Choi C."/>
            <person name="Clum A."/>
            <person name="Copeland A."/>
            <person name="Grisel N."/>
            <person name="Haridas S."/>
            <person name="Kipfer T."/>
            <person name="LaButti K."/>
            <person name="Lindquist E."/>
            <person name="Lipzen A."/>
            <person name="Maire R."/>
            <person name="Meier B."/>
            <person name="Mihaltcheva S."/>
            <person name="Molinier V."/>
            <person name="Murat C."/>
            <person name="Poggeler S."/>
            <person name="Quandt C.A."/>
            <person name="Sperisen C."/>
            <person name="Tritt A."/>
            <person name="Tisserant E."/>
            <person name="Crous P.W."/>
            <person name="Henrissat B."/>
            <person name="Nehls U."/>
            <person name="Egli S."/>
            <person name="Spatafora J.W."/>
            <person name="Grigoriev I.V."/>
            <person name="Martin F.M."/>
        </authorList>
    </citation>
    <scope>NUCLEOTIDE SEQUENCE [LARGE SCALE GENOMIC DNA]</scope>
    <source>
        <strain evidence="1 2">1.58</strain>
    </source>
</reference>
<proteinExistence type="predicted"/>
<sequence>MPAPLATVGVLSIGSMGLGVAKLLQAHNYRVLTNVADRSPSTQSRASSASITLVTTDIELVAPRDAIPTASRIIAALNTTPSPRSATLPPLYFLDLNAISPSTARKIESNFRSHAPQLRLVDGGIIGPPPSPIADSTSWKRPGIPLSGPHPLRDAEANGAHLAQTLNTKYLSPTIGTASGLKCCFASLTKGLIGLALQSFSTASSLNVLPELQSYLSEYSPMTGKLAAGGVVACPGKAYRWVEEMVQIGQCFEEDGGWGERAKVLGRVAEIYDLLGRTVTERGGVEGLGSLEKAVDALREGREEASGKIRRNNINSI</sequence>
<name>A0ACC8EPD5_9PEZI</name>
<evidence type="ECO:0000313" key="2">
    <source>
        <dbReference type="Proteomes" id="UP000250078"/>
    </source>
</evidence>
<evidence type="ECO:0000313" key="1">
    <source>
        <dbReference type="EMBL" id="OCK87979.1"/>
    </source>
</evidence>
<organism evidence="1 2">
    <name type="scientific">Cenococcum geophilum 1.58</name>
    <dbReference type="NCBI Taxonomy" id="794803"/>
    <lineage>
        <taxon>Eukaryota</taxon>
        <taxon>Fungi</taxon>
        <taxon>Dikarya</taxon>
        <taxon>Ascomycota</taxon>
        <taxon>Pezizomycotina</taxon>
        <taxon>Dothideomycetes</taxon>
        <taxon>Pleosporomycetidae</taxon>
        <taxon>Gloniales</taxon>
        <taxon>Gloniaceae</taxon>
        <taxon>Cenococcum</taxon>
    </lineage>
</organism>
<accession>A0ACC8EPD5</accession>